<reference evidence="3 4" key="1">
    <citation type="submission" date="2024-03" db="EMBL/GenBank/DDBJ databases">
        <title>Human intestinal bacterial collection.</title>
        <authorList>
            <person name="Pauvert C."/>
            <person name="Hitch T.C.A."/>
            <person name="Clavel T."/>
        </authorList>
    </citation>
    <scope>NUCLEOTIDE SEQUENCE [LARGE SCALE GENOMIC DNA]</scope>
    <source>
        <strain evidence="3 4">CLA-AP-H29</strain>
    </source>
</reference>
<dbReference type="InterPro" id="IPR001387">
    <property type="entry name" value="Cro/C1-type_HTH"/>
</dbReference>
<dbReference type="InterPro" id="IPR010982">
    <property type="entry name" value="Lambda_DNA-bd_dom_sf"/>
</dbReference>
<dbReference type="CDD" id="cd00093">
    <property type="entry name" value="HTH_XRE"/>
    <property type="match status" value="1"/>
</dbReference>
<evidence type="ECO:0000259" key="2">
    <source>
        <dbReference type="PROSITE" id="PS50943"/>
    </source>
</evidence>
<evidence type="ECO:0000313" key="3">
    <source>
        <dbReference type="EMBL" id="MEQ2444195.1"/>
    </source>
</evidence>
<accession>A0ABV1EBY1</accession>
<organism evidence="3 4">
    <name type="scientific">Pseudoflavonifractor intestinihominis</name>
    <dbReference type="NCBI Taxonomy" id="3133171"/>
    <lineage>
        <taxon>Bacteria</taxon>
        <taxon>Bacillati</taxon>
        <taxon>Bacillota</taxon>
        <taxon>Clostridia</taxon>
        <taxon>Eubacteriales</taxon>
        <taxon>Oscillospiraceae</taxon>
        <taxon>Pseudoflavonifractor</taxon>
    </lineage>
</organism>
<sequence>MAEILPKTYVRTCVNDTMSEVISMMFPTIRTLREGRNWTQQQVADMLYLNRRTYCAYENGAIAITPELLIQLAALYQTSVDYLLGLTTVKAPYPRRGQPCPFQARGTV</sequence>
<dbReference type="Gene3D" id="1.10.260.40">
    <property type="entry name" value="lambda repressor-like DNA-binding domains"/>
    <property type="match status" value="1"/>
</dbReference>
<dbReference type="SMART" id="SM00530">
    <property type="entry name" value="HTH_XRE"/>
    <property type="match status" value="1"/>
</dbReference>
<evidence type="ECO:0000256" key="1">
    <source>
        <dbReference type="ARBA" id="ARBA00023125"/>
    </source>
</evidence>
<dbReference type="EMBL" id="JBBMFK010000021">
    <property type="protein sequence ID" value="MEQ2444195.1"/>
    <property type="molecule type" value="Genomic_DNA"/>
</dbReference>
<dbReference type="Pfam" id="PF01381">
    <property type="entry name" value="HTH_3"/>
    <property type="match status" value="1"/>
</dbReference>
<dbReference type="PROSITE" id="PS50943">
    <property type="entry name" value="HTH_CROC1"/>
    <property type="match status" value="1"/>
</dbReference>
<dbReference type="PANTHER" id="PTHR46558">
    <property type="entry name" value="TRACRIPTIONAL REGULATORY PROTEIN-RELATED-RELATED"/>
    <property type="match status" value="1"/>
</dbReference>
<comment type="caution">
    <text evidence="3">The sequence shown here is derived from an EMBL/GenBank/DDBJ whole genome shotgun (WGS) entry which is preliminary data.</text>
</comment>
<name>A0ABV1EBY1_9FIRM</name>
<dbReference type="SUPFAM" id="SSF47413">
    <property type="entry name" value="lambda repressor-like DNA-binding domains"/>
    <property type="match status" value="1"/>
</dbReference>
<dbReference type="PANTHER" id="PTHR46558:SF14">
    <property type="entry name" value="HTH-TYPE TRANSCRIPTIONAL REGULATOR ANSR"/>
    <property type="match status" value="1"/>
</dbReference>
<dbReference type="RefSeq" id="WP_349232149.1">
    <property type="nucleotide sequence ID" value="NZ_JBBMFK010000021.1"/>
</dbReference>
<keyword evidence="4" id="KW-1185">Reference proteome</keyword>
<protein>
    <submittedName>
        <fullName evidence="3">Helix-turn-helix transcriptional regulator</fullName>
    </submittedName>
</protein>
<evidence type="ECO:0000313" key="4">
    <source>
        <dbReference type="Proteomes" id="UP001464378"/>
    </source>
</evidence>
<dbReference type="Proteomes" id="UP001464378">
    <property type="component" value="Unassembled WGS sequence"/>
</dbReference>
<keyword evidence="1" id="KW-0238">DNA-binding</keyword>
<feature type="domain" description="HTH cro/C1-type" evidence="2">
    <location>
        <begin position="29"/>
        <end position="83"/>
    </location>
</feature>
<proteinExistence type="predicted"/>
<gene>
    <name evidence="3" type="ORF">WMO64_12050</name>
</gene>